<name>A0A919S9R1_9ACTN</name>
<proteinExistence type="predicted"/>
<dbReference type="PROSITE" id="PS51318">
    <property type="entry name" value="TAT"/>
    <property type="match status" value="1"/>
</dbReference>
<dbReference type="Gene3D" id="3.20.20.70">
    <property type="entry name" value="Aldolase class I"/>
    <property type="match status" value="1"/>
</dbReference>
<organism evidence="3 4">
    <name type="scientific">Winogradskya consettensis</name>
    <dbReference type="NCBI Taxonomy" id="113560"/>
    <lineage>
        <taxon>Bacteria</taxon>
        <taxon>Bacillati</taxon>
        <taxon>Actinomycetota</taxon>
        <taxon>Actinomycetes</taxon>
        <taxon>Micromonosporales</taxon>
        <taxon>Micromonosporaceae</taxon>
        <taxon>Winogradskya</taxon>
    </lineage>
</organism>
<protein>
    <recommendedName>
        <fullName evidence="2">Glycoside-hydrolase family GH114 TIM-barrel domain-containing protein</fullName>
    </recommendedName>
</protein>
<gene>
    <name evidence="3" type="ORF">Aco04nite_07750</name>
</gene>
<accession>A0A919S9R1</accession>
<dbReference type="Proteomes" id="UP000680865">
    <property type="component" value="Unassembled WGS sequence"/>
</dbReference>
<dbReference type="SUPFAM" id="SSF51445">
    <property type="entry name" value="(Trans)glycosidases"/>
    <property type="match status" value="1"/>
</dbReference>
<evidence type="ECO:0000313" key="3">
    <source>
        <dbReference type="EMBL" id="GIM67775.1"/>
    </source>
</evidence>
<dbReference type="InterPro" id="IPR017853">
    <property type="entry name" value="GH"/>
</dbReference>
<dbReference type="Pfam" id="PF03537">
    <property type="entry name" value="Glyco_hydro_114"/>
    <property type="match status" value="1"/>
</dbReference>
<dbReference type="InterPro" id="IPR006311">
    <property type="entry name" value="TAT_signal"/>
</dbReference>
<dbReference type="AlphaFoldDB" id="A0A919S9R1"/>
<evidence type="ECO:0000256" key="1">
    <source>
        <dbReference type="SAM" id="MobiDB-lite"/>
    </source>
</evidence>
<evidence type="ECO:0000259" key="2">
    <source>
        <dbReference type="Pfam" id="PF03537"/>
    </source>
</evidence>
<feature type="region of interest" description="Disordered" evidence="1">
    <location>
        <begin position="33"/>
        <end position="114"/>
    </location>
</feature>
<dbReference type="EMBL" id="BOQP01000004">
    <property type="protein sequence ID" value="GIM67775.1"/>
    <property type="molecule type" value="Genomic_DNA"/>
</dbReference>
<reference evidence="3" key="1">
    <citation type="submission" date="2021-03" db="EMBL/GenBank/DDBJ databases">
        <title>Whole genome shotgun sequence of Actinoplanes consettensis NBRC 14913.</title>
        <authorList>
            <person name="Komaki H."/>
            <person name="Tamura T."/>
        </authorList>
    </citation>
    <scope>NUCLEOTIDE SEQUENCE</scope>
    <source>
        <strain evidence="3">NBRC 14913</strain>
    </source>
</reference>
<comment type="caution">
    <text evidence="3">The sequence shown here is derived from an EMBL/GenBank/DDBJ whole genome shotgun (WGS) entry which is preliminary data.</text>
</comment>
<keyword evidence="4" id="KW-1185">Reference proteome</keyword>
<dbReference type="PANTHER" id="PTHR35273">
    <property type="entry name" value="ALPHA-1,4 POLYGALACTOSAMINIDASE, PUTATIVE (AFU_ORTHOLOGUE AFUA_3G07890)-RELATED"/>
    <property type="match status" value="1"/>
</dbReference>
<dbReference type="InterPro" id="IPR013785">
    <property type="entry name" value="Aldolase_TIM"/>
</dbReference>
<feature type="compositionally biased region" description="Low complexity" evidence="1">
    <location>
        <begin position="48"/>
        <end position="104"/>
    </location>
</feature>
<feature type="domain" description="Glycoside-hydrolase family GH114 TIM-barrel" evidence="2">
    <location>
        <begin position="115"/>
        <end position="333"/>
    </location>
</feature>
<sequence length="345" mass="36050">MAMHRRRSRLKVGMAVAAVAVVAAGIGIGTADAGTHKPWQGGGRHTPKPTASTTSAAPSPTVKPSPTTAAPTPTPTKATSAPTKTPTQTPTATPSATPTKPASTGTWTPPPANGTFDYQIGGAYTPPAGVSVVSRDRTSNVAAGLYNICYVNAFQAQPDDNSWWKTNHPELLLKDASGNLVIDKDWNEILLDFSTAAKRAALTTVVGEWIDGCATKGFQAVEPDNLDSYTRSKGLLTESQAIAYAASLTAYAHGKGLAVGQKNTADLSTANAKQAGFDFAVAEECADFDECENYTATYGNNVIVIEYTQSEFTKACSAFGSKLSIVLRDVDVTTPGSGSYVFKSC</sequence>
<dbReference type="InterPro" id="IPR004352">
    <property type="entry name" value="GH114_TIM-barrel"/>
</dbReference>
<dbReference type="PANTHER" id="PTHR35273:SF2">
    <property type="entry name" value="ALPHA-GALACTOSIDASE"/>
    <property type="match status" value="1"/>
</dbReference>
<evidence type="ECO:0000313" key="4">
    <source>
        <dbReference type="Proteomes" id="UP000680865"/>
    </source>
</evidence>